<accession>R7Q688</accession>
<keyword evidence="2" id="KW-1185">Reference proteome</keyword>
<evidence type="ECO:0000313" key="1">
    <source>
        <dbReference type="EMBL" id="CDF33514.1"/>
    </source>
</evidence>
<dbReference type="Proteomes" id="UP000012073">
    <property type="component" value="Unassembled WGS sequence"/>
</dbReference>
<name>R7Q688_CHOCR</name>
<sequence>MLSSLQHVQLTLVNTGFIPPSKIPVQYKAWRRAQ</sequence>
<organism evidence="1 2">
    <name type="scientific">Chondrus crispus</name>
    <name type="common">Carrageen Irish moss</name>
    <name type="synonym">Polymorpha crispa</name>
    <dbReference type="NCBI Taxonomy" id="2769"/>
    <lineage>
        <taxon>Eukaryota</taxon>
        <taxon>Rhodophyta</taxon>
        <taxon>Florideophyceae</taxon>
        <taxon>Rhodymeniophycidae</taxon>
        <taxon>Gigartinales</taxon>
        <taxon>Gigartinaceae</taxon>
        <taxon>Chondrus</taxon>
    </lineage>
</organism>
<evidence type="ECO:0000313" key="2">
    <source>
        <dbReference type="Proteomes" id="UP000012073"/>
    </source>
</evidence>
<dbReference type="EMBL" id="HG001648">
    <property type="protein sequence ID" value="CDF33514.1"/>
    <property type="molecule type" value="Genomic_DNA"/>
</dbReference>
<proteinExistence type="predicted"/>
<reference evidence="2" key="1">
    <citation type="journal article" date="2013" name="Proc. Natl. Acad. Sci. U.S.A.">
        <title>Genome structure and metabolic features in the red seaweed Chondrus crispus shed light on evolution of the Archaeplastida.</title>
        <authorList>
            <person name="Collen J."/>
            <person name="Porcel B."/>
            <person name="Carre W."/>
            <person name="Ball S.G."/>
            <person name="Chaparro C."/>
            <person name="Tonon T."/>
            <person name="Barbeyron T."/>
            <person name="Michel G."/>
            <person name="Noel B."/>
            <person name="Valentin K."/>
            <person name="Elias M."/>
            <person name="Artiguenave F."/>
            <person name="Arun A."/>
            <person name="Aury J.M."/>
            <person name="Barbosa-Neto J.F."/>
            <person name="Bothwell J.H."/>
            <person name="Bouget F.Y."/>
            <person name="Brillet L."/>
            <person name="Cabello-Hurtado F."/>
            <person name="Capella-Gutierrez S."/>
            <person name="Charrier B."/>
            <person name="Cladiere L."/>
            <person name="Cock J.M."/>
            <person name="Coelho S.M."/>
            <person name="Colleoni C."/>
            <person name="Czjzek M."/>
            <person name="Da Silva C."/>
            <person name="Delage L."/>
            <person name="Denoeud F."/>
            <person name="Deschamps P."/>
            <person name="Dittami S.M."/>
            <person name="Gabaldon T."/>
            <person name="Gachon C.M."/>
            <person name="Groisillier A."/>
            <person name="Herve C."/>
            <person name="Jabbari K."/>
            <person name="Katinka M."/>
            <person name="Kloareg B."/>
            <person name="Kowalczyk N."/>
            <person name="Labadie K."/>
            <person name="Leblanc C."/>
            <person name="Lopez P.J."/>
            <person name="McLachlan D.H."/>
            <person name="Meslet-Cladiere L."/>
            <person name="Moustafa A."/>
            <person name="Nehr Z."/>
            <person name="Nyvall Collen P."/>
            <person name="Panaud O."/>
            <person name="Partensky F."/>
            <person name="Poulain J."/>
            <person name="Rensing S.A."/>
            <person name="Rousvoal S."/>
            <person name="Samson G."/>
            <person name="Symeonidi A."/>
            <person name="Weissenbach J."/>
            <person name="Zambounis A."/>
            <person name="Wincker P."/>
            <person name="Boyen C."/>
        </authorList>
    </citation>
    <scope>NUCLEOTIDE SEQUENCE [LARGE SCALE GENOMIC DNA]</scope>
    <source>
        <strain evidence="2">cv. Stackhouse</strain>
    </source>
</reference>
<protein>
    <submittedName>
        <fullName evidence="1">Uncharacterized protein</fullName>
    </submittedName>
</protein>
<gene>
    <name evidence="1" type="ORF">CHC_T00002099001</name>
</gene>
<dbReference type="RefSeq" id="XP_005713317.1">
    <property type="nucleotide sequence ID" value="XM_005713260.1"/>
</dbReference>
<dbReference type="AlphaFoldDB" id="R7Q688"/>
<dbReference type="KEGG" id="ccp:CHC_T00002099001"/>
<dbReference type="GeneID" id="17321037"/>
<dbReference type="Gramene" id="CDF33514">
    <property type="protein sequence ID" value="CDF33514"/>
    <property type="gene ID" value="CHC_T00002099001"/>
</dbReference>